<comment type="caution">
    <text evidence="2">The sequence shown here is derived from an EMBL/GenBank/DDBJ whole genome shotgun (WGS) entry which is preliminary data.</text>
</comment>
<gene>
    <name evidence="2" type="ORF">PoB_000130900</name>
</gene>
<sequence length="238" mass="26186">MHLKFNPSKQDSTMVLTRLGSLTKTFKNHESLYGSPRQSGENDRLEVEALILNNAHTDQLMALGAHFILGDGKMLTNGSLHLIQDPTVPSAGIRHNDARERPAAVAIQERRAHSGFSLSKTNRALISNMDTEPGIRLSGHDNKTLTTRLSGESAQGASINGVASWGTRVHNRTGGKAGLVEAIRAEAAAAVGDDCDKNEKMKRKEEMPKDKQKENEKEEKKKEKQNEGTTVKEGRRRE</sequence>
<evidence type="ECO:0000256" key="1">
    <source>
        <dbReference type="SAM" id="MobiDB-lite"/>
    </source>
</evidence>
<name>A0AAV3XVB0_9GAST</name>
<dbReference type="AlphaFoldDB" id="A0AAV3XVB0"/>
<accession>A0AAV3XVB0</accession>
<reference evidence="2 3" key="1">
    <citation type="journal article" date="2021" name="Elife">
        <title>Chloroplast acquisition without the gene transfer in kleptoplastic sea slugs, Plakobranchus ocellatus.</title>
        <authorList>
            <person name="Maeda T."/>
            <person name="Takahashi S."/>
            <person name="Yoshida T."/>
            <person name="Shimamura S."/>
            <person name="Takaki Y."/>
            <person name="Nagai Y."/>
            <person name="Toyoda A."/>
            <person name="Suzuki Y."/>
            <person name="Arimoto A."/>
            <person name="Ishii H."/>
            <person name="Satoh N."/>
            <person name="Nishiyama T."/>
            <person name="Hasebe M."/>
            <person name="Maruyama T."/>
            <person name="Minagawa J."/>
            <person name="Obokata J."/>
            <person name="Shigenobu S."/>
        </authorList>
    </citation>
    <scope>NUCLEOTIDE SEQUENCE [LARGE SCALE GENOMIC DNA]</scope>
</reference>
<dbReference type="Proteomes" id="UP000735302">
    <property type="component" value="Unassembled WGS sequence"/>
</dbReference>
<keyword evidence="3" id="KW-1185">Reference proteome</keyword>
<evidence type="ECO:0000313" key="2">
    <source>
        <dbReference type="EMBL" id="GFN74803.1"/>
    </source>
</evidence>
<proteinExistence type="predicted"/>
<dbReference type="EMBL" id="BLXT01000167">
    <property type="protein sequence ID" value="GFN74803.1"/>
    <property type="molecule type" value="Genomic_DNA"/>
</dbReference>
<organism evidence="2 3">
    <name type="scientific">Plakobranchus ocellatus</name>
    <dbReference type="NCBI Taxonomy" id="259542"/>
    <lineage>
        <taxon>Eukaryota</taxon>
        <taxon>Metazoa</taxon>
        <taxon>Spiralia</taxon>
        <taxon>Lophotrochozoa</taxon>
        <taxon>Mollusca</taxon>
        <taxon>Gastropoda</taxon>
        <taxon>Heterobranchia</taxon>
        <taxon>Euthyneura</taxon>
        <taxon>Panpulmonata</taxon>
        <taxon>Sacoglossa</taxon>
        <taxon>Placobranchoidea</taxon>
        <taxon>Plakobranchidae</taxon>
        <taxon>Plakobranchus</taxon>
    </lineage>
</organism>
<feature type="compositionally biased region" description="Basic and acidic residues" evidence="1">
    <location>
        <begin position="194"/>
        <end position="238"/>
    </location>
</feature>
<feature type="region of interest" description="Disordered" evidence="1">
    <location>
        <begin position="191"/>
        <end position="238"/>
    </location>
</feature>
<protein>
    <submittedName>
        <fullName evidence="2">Uncharacterized protein</fullName>
    </submittedName>
</protein>
<evidence type="ECO:0000313" key="3">
    <source>
        <dbReference type="Proteomes" id="UP000735302"/>
    </source>
</evidence>